<keyword evidence="5" id="KW-0235">DNA replication</keyword>
<evidence type="ECO:0000256" key="3">
    <source>
        <dbReference type="ARBA" id="ARBA00022679"/>
    </source>
</evidence>
<accession>A0AAV7FUX5</accession>
<comment type="catalytic activity">
    <reaction evidence="8">
        <text>DNA(n) + a 2'-deoxyribonucleoside 5'-triphosphate = DNA(n+1) + diphosphate</text>
        <dbReference type="Rhea" id="RHEA:22508"/>
        <dbReference type="Rhea" id="RHEA-COMP:17339"/>
        <dbReference type="Rhea" id="RHEA-COMP:17340"/>
        <dbReference type="ChEBI" id="CHEBI:33019"/>
        <dbReference type="ChEBI" id="CHEBI:61560"/>
        <dbReference type="ChEBI" id="CHEBI:173112"/>
        <dbReference type="EC" id="2.7.7.7"/>
    </reaction>
</comment>
<evidence type="ECO:0000256" key="6">
    <source>
        <dbReference type="ARBA" id="ARBA00022932"/>
    </source>
</evidence>
<evidence type="ECO:0000256" key="4">
    <source>
        <dbReference type="ARBA" id="ARBA00022695"/>
    </source>
</evidence>
<name>A0AAV7FUX5_DENCH</name>
<dbReference type="GO" id="GO:0003677">
    <property type="term" value="F:DNA binding"/>
    <property type="evidence" value="ECO:0007669"/>
    <property type="project" value="UniProtKB-KW"/>
</dbReference>
<dbReference type="GO" id="GO:0003887">
    <property type="term" value="F:DNA-directed DNA polymerase activity"/>
    <property type="evidence" value="ECO:0007669"/>
    <property type="project" value="UniProtKB-KW"/>
</dbReference>
<keyword evidence="12" id="KW-1185">Reference proteome</keyword>
<feature type="domain" description="DNA-directed DNA polymerase family B mitochondria/virus" evidence="10">
    <location>
        <begin position="18"/>
        <end position="60"/>
    </location>
</feature>
<dbReference type="EMBL" id="JAGFBR010000108">
    <property type="protein sequence ID" value="KAH0447228.1"/>
    <property type="molecule type" value="Genomic_DNA"/>
</dbReference>
<evidence type="ECO:0000259" key="10">
    <source>
        <dbReference type="Pfam" id="PF03175"/>
    </source>
</evidence>
<keyword evidence="9" id="KW-0812">Transmembrane</keyword>
<dbReference type="EC" id="2.7.7.7" evidence="2"/>
<comment type="caution">
    <text evidence="11">The sequence shown here is derived from an EMBL/GenBank/DDBJ whole genome shotgun (WGS) entry which is preliminary data.</text>
</comment>
<dbReference type="Pfam" id="PF03175">
    <property type="entry name" value="DNA_pol_B_2"/>
    <property type="match status" value="1"/>
</dbReference>
<proteinExistence type="inferred from homology"/>
<keyword evidence="9" id="KW-1133">Transmembrane helix</keyword>
<evidence type="ECO:0000256" key="2">
    <source>
        <dbReference type="ARBA" id="ARBA00012417"/>
    </source>
</evidence>
<dbReference type="InterPro" id="IPR004868">
    <property type="entry name" value="DNA-dir_DNA_pol_B_mt/vir"/>
</dbReference>
<gene>
    <name evidence="11" type="ORF">IEQ34_023940</name>
</gene>
<evidence type="ECO:0000256" key="9">
    <source>
        <dbReference type="SAM" id="Phobius"/>
    </source>
</evidence>
<evidence type="ECO:0000256" key="5">
    <source>
        <dbReference type="ARBA" id="ARBA00022705"/>
    </source>
</evidence>
<evidence type="ECO:0000313" key="11">
    <source>
        <dbReference type="EMBL" id="KAH0447228.1"/>
    </source>
</evidence>
<organism evidence="11 12">
    <name type="scientific">Dendrobium chrysotoxum</name>
    <name type="common">Orchid</name>
    <dbReference type="NCBI Taxonomy" id="161865"/>
    <lineage>
        <taxon>Eukaryota</taxon>
        <taxon>Viridiplantae</taxon>
        <taxon>Streptophyta</taxon>
        <taxon>Embryophyta</taxon>
        <taxon>Tracheophyta</taxon>
        <taxon>Spermatophyta</taxon>
        <taxon>Magnoliopsida</taxon>
        <taxon>Liliopsida</taxon>
        <taxon>Asparagales</taxon>
        <taxon>Orchidaceae</taxon>
        <taxon>Epidendroideae</taxon>
        <taxon>Malaxideae</taxon>
        <taxon>Dendrobiinae</taxon>
        <taxon>Dendrobium</taxon>
    </lineage>
</organism>
<evidence type="ECO:0000256" key="8">
    <source>
        <dbReference type="ARBA" id="ARBA00049244"/>
    </source>
</evidence>
<evidence type="ECO:0000313" key="12">
    <source>
        <dbReference type="Proteomes" id="UP000775213"/>
    </source>
</evidence>
<keyword evidence="4" id="KW-0548">Nucleotidyltransferase</keyword>
<dbReference type="Proteomes" id="UP000775213">
    <property type="component" value="Unassembled WGS sequence"/>
</dbReference>
<keyword evidence="3" id="KW-0808">Transferase</keyword>
<sequence>MKKSLLDYMSRTYFSLEITIASLALSIYRLKYYDSKNWPIHIPNKNEDSFLRRGYYGVIQIHTSHMARTYTTTM</sequence>
<keyword evidence="6" id="KW-0239">DNA-directed DNA polymerase</keyword>
<keyword evidence="7" id="KW-0238">DNA-binding</keyword>
<reference evidence="11 12" key="1">
    <citation type="journal article" date="2021" name="Hortic Res">
        <title>Chromosome-scale assembly of the Dendrobium chrysotoxum genome enhances the understanding of orchid evolution.</title>
        <authorList>
            <person name="Zhang Y."/>
            <person name="Zhang G.Q."/>
            <person name="Zhang D."/>
            <person name="Liu X.D."/>
            <person name="Xu X.Y."/>
            <person name="Sun W.H."/>
            <person name="Yu X."/>
            <person name="Zhu X."/>
            <person name="Wang Z.W."/>
            <person name="Zhao X."/>
            <person name="Zhong W.Y."/>
            <person name="Chen H."/>
            <person name="Yin W.L."/>
            <person name="Huang T."/>
            <person name="Niu S.C."/>
            <person name="Liu Z.J."/>
        </authorList>
    </citation>
    <scope>NUCLEOTIDE SEQUENCE [LARGE SCALE GENOMIC DNA]</scope>
    <source>
        <strain evidence="11">Lindl</strain>
    </source>
</reference>
<dbReference type="AlphaFoldDB" id="A0AAV7FUX5"/>
<feature type="transmembrane region" description="Helical" evidence="9">
    <location>
        <begin position="12"/>
        <end position="30"/>
    </location>
</feature>
<dbReference type="GO" id="GO:0000166">
    <property type="term" value="F:nucleotide binding"/>
    <property type="evidence" value="ECO:0007669"/>
    <property type="project" value="InterPro"/>
</dbReference>
<dbReference type="GO" id="GO:0006260">
    <property type="term" value="P:DNA replication"/>
    <property type="evidence" value="ECO:0007669"/>
    <property type="project" value="UniProtKB-KW"/>
</dbReference>
<evidence type="ECO:0000256" key="7">
    <source>
        <dbReference type="ARBA" id="ARBA00023125"/>
    </source>
</evidence>
<protein>
    <recommendedName>
        <fullName evidence="2">DNA-directed DNA polymerase</fullName>
        <ecNumber evidence="2">2.7.7.7</ecNumber>
    </recommendedName>
</protein>
<keyword evidence="9" id="KW-0472">Membrane</keyword>
<evidence type="ECO:0000256" key="1">
    <source>
        <dbReference type="ARBA" id="ARBA00005755"/>
    </source>
</evidence>
<comment type="similarity">
    <text evidence="1">Belongs to the DNA polymerase type-B family.</text>
</comment>